<feature type="domain" description="RCK C-terminal" evidence="11">
    <location>
        <begin position="484"/>
        <end position="544"/>
    </location>
</feature>
<feature type="transmembrane region" description="Helical" evidence="10">
    <location>
        <begin position="184"/>
        <end position="210"/>
    </location>
</feature>
<dbReference type="Gene3D" id="1.20.1530.20">
    <property type="match status" value="1"/>
</dbReference>
<evidence type="ECO:0000313" key="12">
    <source>
        <dbReference type="EMBL" id="HIZ85589.1"/>
    </source>
</evidence>
<keyword evidence="4" id="KW-1003">Cell membrane</keyword>
<keyword evidence="3" id="KW-0050">Antiport</keyword>
<feature type="domain" description="RCK C-terminal" evidence="11">
    <location>
        <begin position="401"/>
        <end position="483"/>
    </location>
</feature>
<dbReference type="Pfam" id="PF02080">
    <property type="entry name" value="TrkA_C"/>
    <property type="match status" value="2"/>
</dbReference>
<evidence type="ECO:0000256" key="8">
    <source>
        <dbReference type="ARBA" id="ARBA00023065"/>
    </source>
</evidence>
<dbReference type="SUPFAM" id="SSF116726">
    <property type="entry name" value="TrkA C-terminal domain-like"/>
    <property type="match status" value="2"/>
</dbReference>
<evidence type="ECO:0000256" key="2">
    <source>
        <dbReference type="ARBA" id="ARBA00022448"/>
    </source>
</evidence>
<dbReference type="EMBL" id="DXAW01000074">
    <property type="protein sequence ID" value="HIZ85589.1"/>
    <property type="molecule type" value="Genomic_DNA"/>
</dbReference>
<dbReference type="InterPro" id="IPR006153">
    <property type="entry name" value="Cation/H_exchanger_TM"/>
</dbReference>
<keyword evidence="5" id="KW-0633">Potassium transport</keyword>
<dbReference type="GO" id="GO:1902600">
    <property type="term" value="P:proton transmembrane transport"/>
    <property type="evidence" value="ECO:0007669"/>
    <property type="project" value="InterPro"/>
</dbReference>
<dbReference type="Pfam" id="PF00999">
    <property type="entry name" value="Na_H_Exchanger"/>
    <property type="match status" value="1"/>
</dbReference>
<feature type="transmembrane region" description="Helical" evidence="10">
    <location>
        <begin position="60"/>
        <end position="79"/>
    </location>
</feature>
<evidence type="ECO:0000256" key="7">
    <source>
        <dbReference type="ARBA" id="ARBA00022989"/>
    </source>
</evidence>
<dbReference type="InterPro" id="IPR036721">
    <property type="entry name" value="RCK_C_sf"/>
</dbReference>
<keyword evidence="6 10" id="KW-0812">Transmembrane</keyword>
<feature type="transmembrane region" description="Helical" evidence="10">
    <location>
        <begin position="331"/>
        <end position="352"/>
    </location>
</feature>
<evidence type="ECO:0000256" key="9">
    <source>
        <dbReference type="ARBA" id="ARBA00023136"/>
    </source>
</evidence>
<dbReference type="InterPro" id="IPR038770">
    <property type="entry name" value="Na+/solute_symporter_sf"/>
</dbReference>
<keyword evidence="9 10" id="KW-0472">Membrane</keyword>
<keyword evidence="7 10" id="KW-1133">Transmembrane helix</keyword>
<dbReference type="GO" id="GO:0006813">
    <property type="term" value="P:potassium ion transport"/>
    <property type="evidence" value="ECO:0007669"/>
    <property type="project" value="UniProtKB-KW"/>
</dbReference>
<dbReference type="InterPro" id="IPR006037">
    <property type="entry name" value="RCK_C"/>
</dbReference>
<dbReference type="NCBIfam" id="NF003716">
    <property type="entry name" value="PRK05326.1-3"/>
    <property type="match status" value="1"/>
</dbReference>
<gene>
    <name evidence="12" type="ORF">IAC04_03765</name>
</gene>
<dbReference type="Gene3D" id="3.30.70.1450">
    <property type="entry name" value="Regulator of K+ conductance, C-terminal domain"/>
    <property type="match status" value="2"/>
</dbReference>
<dbReference type="AlphaFoldDB" id="A0A9D2GQV0"/>
<protein>
    <submittedName>
        <fullName evidence="12">Potassium/proton antiporter</fullName>
    </submittedName>
</protein>
<sequence length="544" mass="59311">MAVTLLLLIAAIVIALCVVLNNVSNKIGIPMLLAFILLGMAFGSDGIVKIPFDDFSFTENICTVALIFIMFYGGFGTRWKEARPVVVKAGILSTIGVVMTAGLTGLFCYYVLKMPAALGFLIGAVLSSTDAASVFSILRSRKLGLKYNTASLLEIESGSNDPCSYMLTVVMMAVIEGTASGGRIVYMVFAQIVYGAAIGAVIAMASVWLMKHFRSSTSGFDTLFVLAVAIFSYAIPNLVGGNGYLSAYIVGIVLGNSEIRGKKSLVPFFDGLTNLMQIVIFFLLGLLAFPSQLPAIAVPAILIALFMTFVARPLSVFALMTPFKSRWRQQLLVSFVGLRGAASVVFAIMALPASRQLAGNEHDLFNIVLMIVLLSISLQGSLIPAVARKLKMTSSEEDILKTFTDYSDNMDVSFVQMDITEKDAWSGKIIKDLPIPHDTIVAAILRNDKAIIPSGRTKILPGDKVIMSARDFEDENIMQLSERRIERGSEWIGKKVFQYSPDSNELIVLIKRGNRAIIPRGNTVIHKNDIMVINKIRRESLQTE</sequence>
<feature type="transmembrane region" description="Helical" evidence="10">
    <location>
        <begin position="364"/>
        <end position="387"/>
    </location>
</feature>
<dbReference type="Proteomes" id="UP000824115">
    <property type="component" value="Unassembled WGS sequence"/>
</dbReference>
<name>A0A9D2GQV0_9BACT</name>
<evidence type="ECO:0000256" key="10">
    <source>
        <dbReference type="SAM" id="Phobius"/>
    </source>
</evidence>
<evidence type="ECO:0000256" key="1">
    <source>
        <dbReference type="ARBA" id="ARBA00004651"/>
    </source>
</evidence>
<keyword evidence="5" id="KW-0630">Potassium</keyword>
<feature type="transmembrane region" description="Helical" evidence="10">
    <location>
        <begin position="119"/>
        <end position="138"/>
    </location>
</feature>
<keyword evidence="2" id="KW-0813">Transport</keyword>
<keyword evidence="8" id="KW-0406">Ion transport</keyword>
<dbReference type="PANTHER" id="PTHR32507">
    <property type="entry name" value="NA(+)/H(+) ANTIPORTER 1"/>
    <property type="match status" value="1"/>
</dbReference>
<feature type="transmembrane region" description="Helical" evidence="10">
    <location>
        <begin position="295"/>
        <end position="319"/>
    </location>
</feature>
<proteinExistence type="predicted"/>
<evidence type="ECO:0000256" key="3">
    <source>
        <dbReference type="ARBA" id="ARBA00022449"/>
    </source>
</evidence>
<dbReference type="GO" id="GO:0008324">
    <property type="term" value="F:monoatomic cation transmembrane transporter activity"/>
    <property type="evidence" value="ECO:0007669"/>
    <property type="project" value="InterPro"/>
</dbReference>
<accession>A0A9D2GQV0</accession>
<dbReference type="NCBIfam" id="NF003715">
    <property type="entry name" value="PRK05326.1-2"/>
    <property type="match status" value="1"/>
</dbReference>
<organism evidence="12 13">
    <name type="scientific">Candidatus Coprenecus stercoravium</name>
    <dbReference type="NCBI Taxonomy" id="2840735"/>
    <lineage>
        <taxon>Bacteria</taxon>
        <taxon>Pseudomonadati</taxon>
        <taxon>Bacteroidota</taxon>
        <taxon>Bacteroidia</taxon>
        <taxon>Bacteroidales</taxon>
        <taxon>Rikenellaceae</taxon>
        <taxon>Rikenellaceae incertae sedis</taxon>
        <taxon>Candidatus Coprenecus</taxon>
    </lineage>
</organism>
<comment type="caution">
    <text evidence="12">The sequence shown here is derived from an EMBL/GenBank/DDBJ whole genome shotgun (WGS) entry which is preliminary data.</text>
</comment>
<feature type="transmembrane region" description="Helical" evidence="10">
    <location>
        <begin position="91"/>
        <end position="112"/>
    </location>
</feature>
<reference evidence="12" key="2">
    <citation type="submission" date="2021-04" db="EMBL/GenBank/DDBJ databases">
        <authorList>
            <person name="Gilroy R."/>
        </authorList>
    </citation>
    <scope>NUCLEOTIDE SEQUENCE</scope>
    <source>
        <strain evidence="12">Gambia16-554</strain>
    </source>
</reference>
<evidence type="ECO:0000256" key="6">
    <source>
        <dbReference type="ARBA" id="ARBA00022692"/>
    </source>
</evidence>
<dbReference type="PANTHER" id="PTHR32507:SF7">
    <property type="entry name" value="K(+)_H(+) ANTIPORTER NHAP2"/>
    <property type="match status" value="1"/>
</dbReference>
<evidence type="ECO:0000256" key="5">
    <source>
        <dbReference type="ARBA" id="ARBA00022538"/>
    </source>
</evidence>
<reference evidence="12" key="1">
    <citation type="journal article" date="2021" name="PeerJ">
        <title>Extensive microbial diversity within the chicken gut microbiome revealed by metagenomics and culture.</title>
        <authorList>
            <person name="Gilroy R."/>
            <person name="Ravi A."/>
            <person name="Getino M."/>
            <person name="Pursley I."/>
            <person name="Horton D.L."/>
            <person name="Alikhan N.F."/>
            <person name="Baker D."/>
            <person name="Gharbi K."/>
            <person name="Hall N."/>
            <person name="Watson M."/>
            <person name="Adriaenssens E.M."/>
            <person name="Foster-Nyarko E."/>
            <person name="Jarju S."/>
            <person name="Secka A."/>
            <person name="Antonio M."/>
            <person name="Oren A."/>
            <person name="Chaudhuri R.R."/>
            <person name="La Ragione R."/>
            <person name="Hildebrand F."/>
            <person name="Pallen M.J."/>
        </authorList>
    </citation>
    <scope>NUCLEOTIDE SEQUENCE</scope>
    <source>
        <strain evidence="12">Gambia16-554</strain>
    </source>
</reference>
<evidence type="ECO:0000313" key="13">
    <source>
        <dbReference type="Proteomes" id="UP000824115"/>
    </source>
</evidence>
<comment type="subcellular location">
    <subcellularLocation>
        <location evidence="1">Cell membrane</location>
        <topology evidence="1">Multi-pass membrane protein</topology>
    </subcellularLocation>
</comment>
<feature type="transmembrane region" description="Helical" evidence="10">
    <location>
        <begin position="217"/>
        <end position="235"/>
    </location>
</feature>
<feature type="transmembrane region" description="Helical" evidence="10">
    <location>
        <begin position="27"/>
        <end position="48"/>
    </location>
</feature>
<evidence type="ECO:0000259" key="11">
    <source>
        <dbReference type="PROSITE" id="PS51202"/>
    </source>
</evidence>
<dbReference type="PROSITE" id="PS51202">
    <property type="entry name" value="RCK_C"/>
    <property type="match status" value="2"/>
</dbReference>
<dbReference type="GO" id="GO:0015297">
    <property type="term" value="F:antiporter activity"/>
    <property type="evidence" value="ECO:0007669"/>
    <property type="project" value="UniProtKB-KW"/>
</dbReference>
<dbReference type="GO" id="GO:0005886">
    <property type="term" value="C:plasma membrane"/>
    <property type="evidence" value="ECO:0007669"/>
    <property type="project" value="UniProtKB-SubCell"/>
</dbReference>
<feature type="transmembrane region" description="Helical" evidence="10">
    <location>
        <begin position="271"/>
        <end position="289"/>
    </location>
</feature>
<evidence type="ECO:0000256" key="4">
    <source>
        <dbReference type="ARBA" id="ARBA00022475"/>
    </source>
</evidence>